<protein>
    <submittedName>
        <fullName evidence="1">Uncharacterized protein</fullName>
    </submittedName>
</protein>
<dbReference type="EMBL" id="VSSQ01049999">
    <property type="protein sequence ID" value="MPN04073.1"/>
    <property type="molecule type" value="Genomic_DNA"/>
</dbReference>
<sequence>MREHEGQLFERTYVGSPLDFFRHGIFLRAEVFFKQCVGDHKHSFFLVKELAPDVRADDGQLAYKQLKFALRQRFLHFVVSSFRDFYVHLREGPLKVRKYPRKQYPPPRMGDAEGEGASALVFYIVHLMYH</sequence>
<accession>A0A645EU73</accession>
<reference evidence="1" key="1">
    <citation type="submission" date="2019-08" db="EMBL/GenBank/DDBJ databases">
        <authorList>
            <person name="Kucharzyk K."/>
            <person name="Murdoch R.W."/>
            <person name="Higgins S."/>
            <person name="Loffler F."/>
        </authorList>
    </citation>
    <scope>NUCLEOTIDE SEQUENCE</scope>
</reference>
<evidence type="ECO:0000313" key="1">
    <source>
        <dbReference type="EMBL" id="MPN04073.1"/>
    </source>
</evidence>
<comment type="caution">
    <text evidence="1">The sequence shown here is derived from an EMBL/GenBank/DDBJ whole genome shotgun (WGS) entry which is preliminary data.</text>
</comment>
<dbReference type="AlphaFoldDB" id="A0A645EU73"/>
<organism evidence="1">
    <name type="scientific">bioreactor metagenome</name>
    <dbReference type="NCBI Taxonomy" id="1076179"/>
    <lineage>
        <taxon>unclassified sequences</taxon>
        <taxon>metagenomes</taxon>
        <taxon>ecological metagenomes</taxon>
    </lineage>
</organism>
<proteinExistence type="predicted"/>
<gene>
    <name evidence="1" type="ORF">SDC9_151309</name>
</gene>
<name>A0A645EU73_9ZZZZ</name>